<dbReference type="EMBL" id="KN819349">
    <property type="protein sequence ID" value="KIJ13692.1"/>
    <property type="molecule type" value="Genomic_DNA"/>
</dbReference>
<reference evidence="2" key="2">
    <citation type="submission" date="2015-01" db="EMBL/GenBank/DDBJ databases">
        <title>Evolutionary Origins and Diversification of the Mycorrhizal Mutualists.</title>
        <authorList>
            <consortium name="DOE Joint Genome Institute"/>
            <consortium name="Mycorrhizal Genomics Consortium"/>
            <person name="Kohler A."/>
            <person name="Kuo A."/>
            <person name="Nagy L.G."/>
            <person name="Floudas D."/>
            <person name="Copeland A."/>
            <person name="Barry K.W."/>
            <person name="Cichocki N."/>
            <person name="Veneault-Fourrey C."/>
            <person name="LaButti K."/>
            <person name="Lindquist E.A."/>
            <person name="Lipzen A."/>
            <person name="Lundell T."/>
            <person name="Morin E."/>
            <person name="Murat C."/>
            <person name="Riley R."/>
            <person name="Ohm R."/>
            <person name="Sun H."/>
            <person name="Tunlid A."/>
            <person name="Henrissat B."/>
            <person name="Grigoriev I.V."/>
            <person name="Hibbett D.S."/>
            <person name="Martin F."/>
        </authorList>
    </citation>
    <scope>NUCLEOTIDE SEQUENCE [LARGE SCALE GENOMIC DNA]</scope>
    <source>
        <strain evidence="2">ATCC 200175</strain>
    </source>
</reference>
<name>A0A0C9U293_PAXIN</name>
<sequence>MDDSVDPVGMFTFDVHMQPALFNGLGKERYCDDELTPSQLGVSESPARGETITRHIPDCIASLDSTSRLEPPNLTGIS</sequence>
<dbReference type="Proteomes" id="UP000053647">
    <property type="component" value="Unassembled WGS sequence"/>
</dbReference>
<reference evidence="1 2" key="1">
    <citation type="submission" date="2014-06" db="EMBL/GenBank/DDBJ databases">
        <authorList>
            <consortium name="DOE Joint Genome Institute"/>
            <person name="Kuo A."/>
            <person name="Kohler A."/>
            <person name="Nagy L.G."/>
            <person name="Floudas D."/>
            <person name="Copeland A."/>
            <person name="Barry K.W."/>
            <person name="Cichocki N."/>
            <person name="Veneault-Fourrey C."/>
            <person name="LaButti K."/>
            <person name="Lindquist E.A."/>
            <person name="Lipzen A."/>
            <person name="Lundell T."/>
            <person name="Morin E."/>
            <person name="Murat C."/>
            <person name="Sun H."/>
            <person name="Tunlid A."/>
            <person name="Henrissat B."/>
            <person name="Grigoriev I.V."/>
            <person name="Hibbett D.S."/>
            <person name="Martin F."/>
            <person name="Nordberg H.P."/>
            <person name="Cantor M.N."/>
            <person name="Hua S.X."/>
        </authorList>
    </citation>
    <scope>NUCLEOTIDE SEQUENCE [LARGE SCALE GENOMIC DNA]</scope>
    <source>
        <strain evidence="1 2">ATCC 200175</strain>
    </source>
</reference>
<evidence type="ECO:0000313" key="2">
    <source>
        <dbReference type="Proteomes" id="UP000053647"/>
    </source>
</evidence>
<proteinExistence type="predicted"/>
<dbReference type="HOGENOM" id="CLU_2638742_0_0_1"/>
<evidence type="ECO:0000313" key="1">
    <source>
        <dbReference type="EMBL" id="KIJ13692.1"/>
    </source>
</evidence>
<organism evidence="1 2">
    <name type="scientific">Paxillus involutus ATCC 200175</name>
    <dbReference type="NCBI Taxonomy" id="664439"/>
    <lineage>
        <taxon>Eukaryota</taxon>
        <taxon>Fungi</taxon>
        <taxon>Dikarya</taxon>
        <taxon>Basidiomycota</taxon>
        <taxon>Agaricomycotina</taxon>
        <taxon>Agaricomycetes</taxon>
        <taxon>Agaricomycetidae</taxon>
        <taxon>Boletales</taxon>
        <taxon>Paxilineae</taxon>
        <taxon>Paxillaceae</taxon>
        <taxon>Paxillus</taxon>
    </lineage>
</organism>
<protein>
    <submittedName>
        <fullName evidence="1">Uncharacterized protein</fullName>
    </submittedName>
</protein>
<keyword evidence="2" id="KW-1185">Reference proteome</keyword>
<accession>A0A0C9U293</accession>
<dbReference type="AlphaFoldDB" id="A0A0C9U293"/>
<gene>
    <name evidence="1" type="ORF">PAXINDRAFT_13448</name>
</gene>